<dbReference type="EMBL" id="JAAALK010000079">
    <property type="protein sequence ID" value="KAG8097025.1"/>
    <property type="molecule type" value="Genomic_DNA"/>
</dbReference>
<evidence type="ECO:0000259" key="2">
    <source>
        <dbReference type="Pfam" id="PF00462"/>
    </source>
</evidence>
<evidence type="ECO:0000313" key="4">
    <source>
        <dbReference type="Proteomes" id="UP000729402"/>
    </source>
</evidence>
<proteinExistence type="predicted"/>
<dbReference type="OrthoDB" id="423313at2759"/>
<evidence type="ECO:0000313" key="3">
    <source>
        <dbReference type="EMBL" id="KAG8097025.1"/>
    </source>
</evidence>
<feature type="region of interest" description="Disordered" evidence="1">
    <location>
        <begin position="67"/>
        <end position="86"/>
    </location>
</feature>
<name>A0A8J5WSL8_ZIZPA</name>
<comment type="caution">
    <text evidence="3">The sequence shown here is derived from an EMBL/GenBank/DDBJ whole genome shotgun (WGS) entry which is preliminary data.</text>
</comment>
<reference evidence="3" key="2">
    <citation type="submission" date="2021-02" db="EMBL/GenBank/DDBJ databases">
        <authorList>
            <person name="Kimball J.A."/>
            <person name="Haas M.W."/>
            <person name="Macchietto M."/>
            <person name="Kono T."/>
            <person name="Duquette J."/>
            <person name="Shao M."/>
        </authorList>
    </citation>
    <scope>NUCLEOTIDE SEQUENCE</scope>
    <source>
        <tissue evidence="3">Fresh leaf tissue</tissue>
    </source>
</reference>
<dbReference type="Pfam" id="PF00462">
    <property type="entry name" value="Glutaredoxin"/>
    <property type="match status" value="1"/>
</dbReference>
<dbReference type="PANTHER" id="PTHR45669:SF6">
    <property type="entry name" value="GLUTAREDOXIN FAMILY PROTEIN"/>
    <property type="match status" value="1"/>
</dbReference>
<dbReference type="AlphaFoldDB" id="A0A8J5WSL8"/>
<feature type="compositionally biased region" description="Low complexity" evidence="1">
    <location>
        <begin position="67"/>
        <end position="82"/>
    </location>
</feature>
<dbReference type="PROSITE" id="PS51354">
    <property type="entry name" value="GLUTAREDOXIN_2"/>
    <property type="match status" value="1"/>
</dbReference>
<keyword evidence="4" id="KW-1185">Reference proteome</keyword>
<feature type="domain" description="Glutaredoxin" evidence="2">
    <location>
        <begin position="163"/>
        <end position="240"/>
    </location>
</feature>
<dbReference type="CDD" id="cd03031">
    <property type="entry name" value="GRX_GRX_like"/>
    <property type="match status" value="1"/>
</dbReference>
<evidence type="ECO:0000256" key="1">
    <source>
        <dbReference type="SAM" id="MobiDB-lite"/>
    </source>
</evidence>
<reference evidence="3" key="1">
    <citation type="journal article" date="2021" name="bioRxiv">
        <title>Whole Genome Assembly and Annotation of Northern Wild Rice, Zizania palustris L., Supports a Whole Genome Duplication in the Zizania Genus.</title>
        <authorList>
            <person name="Haas M."/>
            <person name="Kono T."/>
            <person name="Macchietto M."/>
            <person name="Millas R."/>
            <person name="McGilp L."/>
            <person name="Shao M."/>
            <person name="Duquette J."/>
            <person name="Hirsch C.N."/>
            <person name="Kimball J."/>
        </authorList>
    </citation>
    <scope>NUCLEOTIDE SEQUENCE</scope>
    <source>
        <tissue evidence="3">Fresh leaf tissue</tissue>
    </source>
</reference>
<dbReference type="InterPro" id="IPR002109">
    <property type="entry name" value="Glutaredoxin"/>
</dbReference>
<gene>
    <name evidence="3" type="ORF">GUJ93_ZPchr0013g35972</name>
</gene>
<protein>
    <recommendedName>
        <fullName evidence="2">Glutaredoxin domain-containing protein</fullName>
    </recommendedName>
</protein>
<dbReference type="Proteomes" id="UP000729402">
    <property type="component" value="Unassembled WGS sequence"/>
</dbReference>
<organism evidence="3 4">
    <name type="scientific">Zizania palustris</name>
    <name type="common">Northern wild rice</name>
    <dbReference type="NCBI Taxonomy" id="103762"/>
    <lineage>
        <taxon>Eukaryota</taxon>
        <taxon>Viridiplantae</taxon>
        <taxon>Streptophyta</taxon>
        <taxon>Embryophyta</taxon>
        <taxon>Tracheophyta</taxon>
        <taxon>Spermatophyta</taxon>
        <taxon>Magnoliopsida</taxon>
        <taxon>Liliopsida</taxon>
        <taxon>Poales</taxon>
        <taxon>Poaceae</taxon>
        <taxon>BOP clade</taxon>
        <taxon>Oryzoideae</taxon>
        <taxon>Oryzeae</taxon>
        <taxon>Zizaniinae</taxon>
        <taxon>Zizania</taxon>
    </lineage>
</organism>
<sequence length="343" mass="36248">MGCTTSRQARHDLRHCPSPLALTRSQSFPAHCTTGDGGGVGVHVVRLTSSTLGSLEVEKAGPRVAEAAAPRATARWAPRTPTMTPPNEPEAIDAWALMAGLEEHSPLLVPPFARHSFSFPITTVSRELAASFKVTPLTLPMPHAAATDEEKASEKAAAPRKAVLYFTSLRGVRTTHEDCCLARAILKGYGVRVDERDVSMHRGFRDELHSLLGLGRSALAKCWAPAAPILPSLFLDGELVGNADELKRLHEAGELAARLAGCESATPCEAGACEACADARFVLCEVCSGSCKVYVDDDADEHEGEQNPSDGGSGSGSGSGGVGFRRCIECNENGIVRCPVCCC</sequence>
<accession>A0A8J5WSL8</accession>
<dbReference type="Pfam" id="PF23733">
    <property type="entry name" value="GRXCR1-2_C"/>
    <property type="match status" value="1"/>
</dbReference>
<dbReference type="PANTHER" id="PTHR45669">
    <property type="entry name" value="GLUTAREDOXIN DOMAIN-CONTAINING CYSTEINE-RICH PROTEIN CG12206-RELATED"/>
    <property type="match status" value="1"/>
</dbReference>